<proteinExistence type="predicted"/>
<evidence type="ECO:0000256" key="1">
    <source>
        <dbReference type="SAM" id="MobiDB-lite"/>
    </source>
</evidence>
<evidence type="ECO:0000313" key="3">
    <source>
        <dbReference type="WBParaSite" id="nRc.2.0.1.t25796-RA"/>
    </source>
</evidence>
<reference evidence="3" key="1">
    <citation type="submission" date="2022-11" db="UniProtKB">
        <authorList>
            <consortium name="WormBaseParasite"/>
        </authorList>
    </citation>
    <scope>IDENTIFICATION</scope>
</reference>
<feature type="region of interest" description="Disordered" evidence="1">
    <location>
        <begin position="1"/>
        <end position="31"/>
    </location>
</feature>
<dbReference type="WBParaSite" id="nRc.2.0.1.t25796-RA">
    <property type="protein sequence ID" value="nRc.2.0.1.t25796-RA"/>
    <property type="gene ID" value="nRc.2.0.1.g25796"/>
</dbReference>
<dbReference type="Proteomes" id="UP000887565">
    <property type="component" value="Unplaced"/>
</dbReference>
<name>A0A915JI77_ROMCU</name>
<protein>
    <submittedName>
        <fullName evidence="3">Uncharacterized protein</fullName>
    </submittedName>
</protein>
<organism evidence="2 3">
    <name type="scientific">Romanomermis culicivorax</name>
    <name type="common">Nematode worm</name>
    <dbReference type="NCBI Taxonomy" id="13658"/>
    <lineage>
        <taxon>Eukaryota</taxon>
        <taxon>Metazoa</taxon>
        <taxon>Ecdysozoa</taxon>
        <taxon>Nematoda</taxon>
        <taxon>Enoplea</taxon>
        <taxon>Dorylaimia</taxon>
        <taxon>Mermithida</taxon>
        <taxon>Mermithoidea</taxon>
        <taxon>Mermithidae</taxon>
        <taxon>Romanomermis</taxon>
    </lineage>
</organism>
<feature type="compositionally biased region" description="Polar residues" evidence="1">
    <location>
        <begin position="20"/>
        <end position="31"/>
    </location>
</feature>
<sequence length="66" mass="6854">MSECLKKGTNTKTPELKISGQPTSGAAESSGQQCNLVKVTPSSGLWIRAKLASSLLSKTSTIVSES</sequence>
<keyword evidence="2" id="KW-1185">Reference proteome</keyword>
<dbReference type="AlphaFoldDB" id="A0A915JI77"/>
<accession>A0A915JI77</accession>
<evidence type="ECO:0000313" key="2">
    <source>
        <dbReference type="Proteomes" id="UP000887565"/>
    </source>
</evidence>